<dbReference type="EMBL" id="HG719596">
    <property type="protein sequence ID" value="CDJ58324.1"/>
    <property type="molecule type" value="Genomic_DNA"/>
</dbReference>
<dbReference type="OrthoDB" id="546632at2759"/>
<feature type="transmembrane region" description="Helical" evidence="8">
    <location>
        <begin position="518"/>
        <end position="541"/>
    </location>
</feature>
<feature type="active site" description="Proton donor" evidence="3">
    <location>
        <position position="787"/>
    </location>
</feature>
<feature type="domain" description="PDEase" evidence="9">
    <location>
        <begin position="701"/>
        <end position="1038"/>
    </location>
</feature>
<feature type="transmembrane region" description="Helical" evidence="8">
    <location>
        <begin position="342"/>
        <end position="361"/>
    </location>
</feature>
<dbReference type="GO" id="GO:0046872">
    <property type="term" value="F:metal ion binding"/>
    <property type="evidence" value="ECO:0007669"/>
    <property type="project" value="UniProtKB-KW"/>
</dbReference>
<feature type="region of interest" description="Disordered" evidence="7">
    <location>
        <begin position="1"/>
        <end position="34"/>
    </location>
</feature>
<evidence type="ECO:0000256" key="4">
    <source>
        <dbReference type="PIRSR" id="PIRSR623088-2"/>
    </source>
</evidence>
<evidence type="ECO:0000256" key="6">
    <source>
        <dbReference type="RuleBase" id="RU363067"/>
    </source>
</evidence>
<protein>
    <recommendedName>
        <fullName evidence="6">Phosphodiesterase</fullName>
        <ecNumber evidence="6">3.1.4.-</ecNumber>
    </recommendedName>
</protein>
<feature type="binding site" evidence="5">
    <location>
        <position position="791"/>
    </location>
    <ligand>
        <name>Zn(2+)</name>
        <dbReference type="ChEBI" id="CHEBI:29105"/>
        <label>1</label>
    </ligand>
</feature>
<dbReference type="InterPro" id="IPR036971">
    <property type="entry name" value="PDEase_catalytic_dom_sf"/>
</dbReference>
<dbReference type="RefSeq" id="XP_013334970.1">
    <property type="nucleotide sequence ID" value="XM_013479516.1"/>
</dbReference>
<name>U6M775_EIMMA</name>
<dbReference type="AlphaFoldDB" id="U6M775"/>
<dbReference type="GO" id="GO:0007165">
    <property type="term" value="P:signal transduction"/>
    <property type="evidence" value="ECO:0007669"/>
    <property type="project" value="InterPro"/>
</dbReference>
<feature type="compositionally biased region" description="Low complexity" evidence="7">
    <location>
        <begin position="690"/>
        <end position="700"/>
    </location>
</feature>
<comment type="cofactor">
    <cofactor evidence="6">
        <name>a divalent metal cation</name>
        <dbReference type="ChEBI" id="CHEBI:60240"/>
    </cofactor>
    <text evidence="6">Binds 2 divalent metal cations per subunit. Site 1 may preferentially bind zinc ions, while site 2 has a preference for magnesium and/or manganese ions.</text>
</comment>
<dbReference type="InterPro" id="IPR023088">
    <property type="entry name" value="PDEase"/>
</dbReference>
<dbReference type="Gene3D" id="1.10.1300.10">
    <property type="entry name" value="3'5'-cyclic nucleotide phosphodiesterase, catalytic domain"/>
    <property type="match status" value="1"/>
</dbReference>
<dbReference type="Pfam" id="PF00233">
    <property type="entry name" value="PDEase_I"/>
    <property type="match status" value="1"/>
</dbReference>
<organism evidence="10 11">
    <name type="scientific">Eimeria maxima</name>
    <name type="common">Coccidian parasite</name>
    <dbReference type="NCBI Taxonomy" id="5804"/>
    <lineage>
        <taxon>Eukaryota</taxon>
        <taxon>Sar</taxon>
        <taxon>Alveolata</taxon>
        <taxon>Apicomplexa</taxon>
        <taxon>Conoidasida</taxon>
        <taxon>Coccidia</taxon>
        <taxon>Eucoccidiorida</taxon>
        <taxon>Eimeriorina</taxon>
        <taxon>Eimeriidae</taxon>
        <taxon>Eimeria</taxon>
    </lineage>
</organism>
<keyword evidence="2 6" id="KW-0378">Hydrolase</keyword>
<reference evidence="10" key="2">
    <citation type="submission" date="2013-10" db="EMBL/GenBank/DDBJ databases">
        <authorList>
            <person name="Aslett M."/>
        </authorList>
    </citation>
    <scope>NUCLEOTIDE SEQUENCE [LARGE SCALE GENOMIC DNA]</scope>
    <source>
        <strain evidence="10">Weybridge</strain>
    </source>
</reference>
<keyword evidence="8" id="KW-1133">Transmembrane helix</keyword>
<dbReference type="GeneID" id="25338944"/>
<dbReference type="VEuPathDB" id="ToxoDB:EMWEY_00049580"/>
<feature type="transmembrane region" description="Helical" evidence="8">
    <location>
        <begin position="373"/>
        <end position="399"/>
    </location>
</feature>
<dbReference type="EC" id="3.1.4.-" evidence="6"/>
<evidence type="ECO:0000259" key="9">
    <source>
        <dbReference type="PROSITE" id="PS51845"/>
    </source>
</evidence>
<keyword evidence="8" id="KW-0472">Membrane</keyword>
<feature type="binding site" evidence="5">
    <location>
        <position position="828"/>
    </location>
    <ligand>
        <name>Zn(2+)</name>
        <dbReference type="ChEBI" id="CHEBI:29105"/>
        <label>2</label>
    </ligand>
</feature>
<dbReference type="PRINTS" id="PR00387">
    <property type="entry name" value="PDIESTERASE1"/>
</dbReference>
<evidence type="ECO:0000256" key="5">
    <source>
        <dbReference type="PIRSR" id="PIRSR623088-3"/>
    </source>
</evidence>
<feature type="binding site" evidence="4">
    <location>
        <position position="992"/>
    </location>
    <ligand>
        <name>AMP</name>
        <dbReference type="ChEBI" id="CHEBI:456215"/>
    </ligand>
</feature>
<feature type="region of interest" description="Disordered" evidence="7">
    <location>
        <begin position="1135"/>
        <end position="1161"/>
    </location>
</feature>
<keyword evidence="1 5" id="KW-0479">Metal-binding</keyword>
<gene>
    <name evidence="10" type="ORF">EMWEY_00049580</name>
</gene>
<feature type="region of interest" description="Disordered" evidence="7">
    <location>
        <begin position="1073"/>
        <end position="1102"/>
    </location>
</feature>
<proteinExistence type="inferred from homology"/>
<sequence length="1161" mass="129073">MKNLRDTVGVSDGSSLLPPSVDGEREEEGRSDEGRGCLIMSCSLSKTPPTLFNREDTTAAASVAGSCSAATKKNVAFQPSFEIEGEGAPRGNINSYISSVRSDSLFNSEDRIRSGDTVPPAAAPQTTTTAATTTATAGPVFNGGLRHISSSSEEGSSESDNESRGIITAVPVPRSPATAAAAAPLSVLSNTTAAATPIVGHASGGCRLHGRQQQQRQQQQEQEQDQQQFRLQEDDQQPPSFQRFVAGLLSPFKELAGGELNFTWAYREATALHRHQLSRQSFGNVRKLPSRRGGDHWSTRLSDAHRTFSSDLQYFPLQFRDTEAESEYVAVTNYQSSLRFSVYLLLQHCLLLPVQFSLLLWDPESQLWSATGGWLLHPLILAFAVVSVFGLLLAIALLYPDLMPCGVGYFCRVHAAQVACVYSFCYTGFMSASLITGQIYMANRLEEQLEVRSGEVKAGVSIMSLITETSIFHLYVFATNVLFMDLIGPILTKWTMILHVLTSLYLTTPFIVGYADGGLFSLCTLISVATIATILTAMAYAGRLSGELQHRLLFLQWRRSRLRLMELMHERDDNSKTRTAMENVVGELEQCGKILQQMRNFEHDFGEEFHELYRIVSECRRTLLTGEKLYTVNIGKADRFSKHFLQMYSHYCVDRVDTISTESHQRSFIASQSAIRPRAADVSVKGATRLSSDMLDSSSSDSDEEPMRKQATMQWRKMVDEAERNMDVIGKQWSFSVRKLEQEFNNALFVVGAALLGPVVTDWGCSNNELCEFLHALQWQYQPNPYHNQLHAAMVGHAAVSVANMLGVWQIMDSLEKAALAVATLAHDVGHPGRTNQFFVACFDPLAVIYNDISPLENFHSCLCFRILERKSCNIFFLLSVGGFRFVRAKIIECILSTDMKQHFEDISKFRMRRQSEEFSCRNSVEDRWATLRMCVKLGDLCHTALQWSDHFFMSCAITEEFFQQGDEELRRGMSVSPLCSRSAQMDIAKSQESFLSFVARPLVAELVELDGQKQMAAEVLSTLDANMERWKTLAAEGTAVSLPPTNKQTQVRTFTLHAVRNLAGPALSLARVKTAADRGDQRHNEDRDAQAPLTPPRAPFIEHDAGTHLFDWLANSGEATSLWSPRFTVDCVPADTHQDSSGSKSNSRQGVSFTTDLPPS</sequence>
<dbReference type="SUPFAM" id="SSF109604">
    <property type="entry name" value="HD-domain/PDEase-like"/>
    <property type="match status" value="1"/>
</dbReference>
<evidence type="ECO:0000256" key="1">
    <source>
        <dbReference type="ARBA" id="ARBA00022723"/>
    </source>
</evidence>
<feature type="region of interest" description="Disordered" evidence="7">
    <location>
        <begin position="690"/>
        <end position="709"/>
    </location>
</feature>
<feature type="binding site" evidence="5">
    <location>
        <position position="828"/>
    </location>
    <ligand>
        <name>Zn(2+)</name>
        <dbReference type="ChEBI" id="CHEBI:29105"/>
        <label>1</label>
    </ligand>
</feature>
<feature type="transmembrane region" description="Helical" evidence="8">
    <location>
        <begin position="419"/>
        <end position="440"/>
    </location>
</feature>
<dbReference type="PROSITE" id="PS51845">
    <property type="entry name" value="PDEASE_I_2"/>
    <property type="match status" value="1"/>
</dbReference>
<evidence type="ECO:0000256" key="7">
    <source>
        <dbReference type="SAM" id="MobiDB-lite"/>
    </source>
</evidence>
<keyword evidence="11" id="KW-1185">Reference proteome</keyword>
<feature type="binding site" evidence="5">
    <location>
        <position position="940"/>
    </location>
    <ligand>
        <name>Zn(2+)</name>
        <dbReference type="ChEBI" id="CHEBI:29105"/>
        <label>1</label>
    </ligand>
</feature>
<dbReference type="InterPro" id="IPR003607">
    <property type="entry name" value="HD/PDEase_dom"/>
</dbReference>
<reference evidence="10" key="1">
    <citation type="submission" date="2013-10" db="EMBL/GenBank/DDBJ databases">
        <title>Genomic analysis of the causative agents of coccidiosis in chickens.</title>
        <authorList>
            <person name="Reid A.J."/>
            <person name="Blake D."/>
            <person name="Billington K."/>
            <person name="Browne H."/>
            <person name="Dunn M."/>
            <person name="Hung S."/>
            <person name="Kawahara F."/>
            <person name="Miranda-Saavedra D."/>
            <person name="Mourier T."/>
            <person name="Nagra H."/>
            <person name="Otto T.D."/>
            <person name="Rawlings N."/>
            <person name="Sanchez A."/>
            <person name="Sanders M."/>
            <person name="Subramaniam C."/>
            <person name="Tay Y."/>
            <person name="Dear P."/>
            <person name="Doerig C."/>
            <person name="Gruber A."/>
            <person name="Parkinson J."/>
            <person name="Shirley M."/>
            <person name="Wan K.L."/>
            <person name="Berriman M."/>
            <person name="Tomley F."/>
            <person name="Pain A."/>
        </authorList>
    </citation>
    <scope>NUCLEOTIDE SEQUENCE [LARGE SCALE GENOMIC DNA]</scope>
    <source>
        <strain evidence="10">Weybridge</strain>
    </source>
</reference>
<evidence type="ECO:0000256" key="8">
    <source>
        <dbReference type="SAM" id="Phobius"/>
    </source>
</evidence>
<feature type="region of interest" description="Disordered" evidence="7">
    <location>
        <begin position="201"/>
        <end position="236"/>
    </location>
</feature>
<feature type="compositionally biased region" description="Low complexity" evidence="7">
    <location>
        <begin position="117"/>
        <end position="137"/>
    </location>
</feature>
<keyword evidence="8" id="KW-0812">Transmembrane</keyword>
<dbReference type="PANTHER" id="PTHR11347">
    <property type="entry name" value="CYCLIC NUCLEOTIDE PHOSPHODIESTERASE"/>
    <property type="match status" value="1"/>
</dbReference>
<feature type="compositionally biased region" description="Low complexity" evidence="7">
    <location>
        <begin position="211"/>
        <end position="230"/>
    </location>
</feature>
<comment type="similarity">
    <text evidence="6">Belongs to the cyclic nucleotide phosphodiesterase family.</text>
</comment>
<dbReference type="OMA" id="CDIVEEF"/>
<dbReference type="PROSITE" id="PS00126">
    <property type="entry name" value="PDEASE_I_1"/>
    <property type="match status" value="1"/>
</dbReference>
<evidence type="ECO:0000256" key="3">
    <source>
        <dbReference type="PIRSR" id="PIRSR623088-1"/>
    </source>
</evidence>
<feature type="compositionally biased region" description="Basic and acidic residues" evidence="7">
    <location>
        <begin position="1075"/>
        <end position="1090"/>
    </location>
</feature>
<feature type="transmembrane region" description="Helical" evidence="8">
    <location>
        <begin position="494"/>
        <end position="512"/>
    </location>
</feature>
<feature type="region of interest" description="Disordered" evidence="7">
    <location>
        <begin position="113"/>
        <end position="163"/>
    </location>
</feature>
<feature type="binding site" evidence="4">
    <location>
        <begin position="787"/>
        <end position="791"/>
    </location>
    <ligand>
        <name>AMP</name>
        <dbReference type="ChEBI" id="CHEBI:456215"/>
    </ligand>
</feature>
<feature type="binding site" evidence="5">
    <location>
        <position position="827"/>
    </location>
    <ligand>
        <name>Zn(2+)</name>
        <dbReference type="ChEBI" id="CHEBI:29105"/>
        <label>1</label>
    </ligand>
</feature>
<evidence type="ECO:0000313" key="11">
    <source>
        <dbReference type="Proteomes" id="UP000030763"/>
    </source>
</evidence>
<accession>U6M775</accession>
<feature type="binding site" evidence="4">
    <location>
        <position position="940"/>
    </location>
    <ligand>
        <name>AMP</name>
        <dbReference type="ChEBI" id="CHEBI:456215"/>
    </ligand>
</feature>
<dbReference type="Proteomes" id="UP000030763">
    <property type="component" value="Unassembled WGS sequence"/>
</dbReference>
<dbReference type="InterPro" id="IPR002073">
    <property type="entry name" value="PDEase_catalytic_dom"/>
</dbReference>
<dbReference type="InterPro" id="IPR023174">
    <property type="entry name" value="PDEase_CS"/>
</dbReference>
<feature type="binding site" evidence="4">
    <location>
        <position position="828"/>
    </location>
    <ligand>
        <name>AMP</name>
        <dbReference type="ChEBI" id="CHEBI:456215"/>
    </ligand>
</feature>
<evidence type="ECO:0000313" key="10">
    <source>
        <dbReference type="EMBL" id="CDJ58324.1"/>
    </source>
</evidence>
<dbReference type="CDD" id="cd00077">
    <property type="entry name" value="HDc"/>
    <property type="match status" value="1"/>
</dbReference>
<feature type="compositionally biased region" description="Polar residues" evidence="7">
    <location>
        <begin position="1140"/>
        <end position="1161"/>
    </location>
</feature>
<dbReference type="GO" id="GO:0004114">
    <property type="term" value="F:3',5'-cyclic-nucleotide phosphodiesterase activity"/>
    <property type="evidence" value="ECO:0007669"/>
    <property type="project" value="InterPro"/>
</dbReference>
<evidence type="ECO:0000256" key="2">
    <source>
        <dbReference type="ARBA" id="ARBA00022801"/>
    </source>
</evidence>